<proteinExistence type="predicted"/>
<gene>
    <name evidence="1" type="ORF">B4122_2061</name>
</gene>
<name>A0AAP1E9Q2_BACIU</name>
<accession>A0AAP1E9Q2</accession>
<dbReference type="Proteomes" id="UP000076442">
    <property type="component" value="Unassembled WGS sequence"/>
</dbReference>
<organism evidence="1 2">
    <name type="scientific">Bacillus subtilis</name>
    <dbReference type="NCBI Taxonomy" id="1423"/>
    <lineage>
        <taxon>Bacteria</taxon>
        <taxon>Bacillati</taxon>
        <taxon>Bacillota</taxon>
        <taxon>Bacilli</taxon>
        <taxon>Bacillales</taxon>
        <taxon>Bacillaceae</taxon>
        <taxon>Bacillus</taxon>
    </lineage>
</organism>
<dbReference type="AlphaFoldDB" id="A0AAP1E9Q2"/>
<evidence type="ECO:0000313" key="1">
    <source>
        <dbReference type="EMBL" id="KZD91419.1"/>
    </source>
</evidence>
<protein>
    <submittedName>
        <fullName evidence="1">Uncharacterized protein</fullName>
    </submittedName>
</protein>
<sequence>MNGTNFSFFSDTLSKKYDKIHLIQSAYNKNLKYWNPNHLKLA</sequence>
<dbReference type="EMBL" id="LJZV01000012">
    <property type="protein sequence ID" value="KZD91419.1"/>
    <property type="molecule type" value="Genomic_DNA"/>
</dbReference>
<evidence type="ECO:0000313" key="2">
    <source>
        <dbReference type="Proteomes" id="UP000076442"/>
    </source>
</evidence>
<comment type="caution">
    <text evidence="1">The sequence shown here is derived from an EMBL/GenBank/DDBJ whole genome shotgun (WGS) entry which is preliminary data.</text>
</comment>
<reference evidence="1 2" key="1">
    <citation type="submission" date="2015-09" db="EMBL/GenBank/DDBJ databases">
        <title>Spore heat resistance.</title>
        <authorList>
            <person name="Boekhorst J."/>
            <person name="Berendsen E.M."/>
            <person name="Wells-Bennik M.H."/>
            <person name="Kuipers O.P."/>
        </authorList>
    </citation>
    <scope>NUCLEOTIDE SEQUENCE [LARGE SCALE GENOMIC DNA]</scope>
    <source>
        <strain evidence="1 2">B4122</strain>
    </source>
</reference>